<dbReference type="EMBL" id="RYFI01000004">
    <property type="protein sequence ID" value="RXF74323.1"/>
    <property type="molecule type" value="Genomic_DNA"/>
</dbReference>
<sequence length="255" mass="28193">MRLCFIGNSHIVMVKSAWDEFAKSHADLEGEFFAASGSKMNGLELRGRSLVSDNPSVVDQLKATSGGRTSIDVDRYDGFVLVGLNLGLVNVLRVGQDHRTVATVGKAPFGHLCSDGAFDLAVKRQFDAASSRRIAEMIRSVDQKVPIAAVPTPHASRGITGRSNQFWADAELLSARAEQPWREQLEDFIRACGVAFVEQREETLDGRYFTERRFSVGSVRLRGMTERVEEEFRHMNADYGALVLQDVMPHFGSAA</sequence>
<proteinExistence type="predicted"/>
<dbReference type="RefSeq" id="WP_128776548.1">
    <property type="nucleotide sequence ID" value="NZ_RYFI01000004.1"/>
</dbReference>
<gene>
    <name evidence="1" type="ORF">EK403_05725</name>
</gene>
<comment type="caution">
    <text evidence="1">The sequence shown here is derived from an EMBL/GenBank/DDBJ whole genome shotgun (WGS) entry which is preliminary data.</text>
</comment>
<name>A0A4Q0MLC8_9HYPH</name>
<dbReference type="OrthoDB" id="6174477at2"/>
<accession>A0A4Q0MLC8</accession>
<evidence type="ECO:0000313" key="1">
    <source>
        <dbReference type="EMBL" id="RXF74323.1"/>
    </source>
</evidence>
<evidence type="ECO:0000313" key="2">
    <source>
        <dbReference type="Proteomes" id="UP000289708"/>
    </source>
</evidence>
<keyword evidence="2" id="KW-1185">Reference proteome</keyword>
<reference evidence="1 2" key="1">
    <citation type="submission" date="2018-12" db="EMBL/GenBank/DDBJ databases">
        <title>bacterium Hansschlegelia zhihuaiae S113.</title>
        <authorList>
            <person name="He J."/>
        </authorList>
    </citation>
    <scope>NUCLEOTIDE SEQUENCE [LARGE SCALE GENOMIC DNA]</scope>
    <source>
        <strain evidence="1 2">S 113</strain>
    </source>
</reference>
<dbReference type="AlphaFoldDB" id="A0A4Q0MLC8"/>
<organism evidence="1 2">
    <name type="scientific">Hansschlegelia zhihuaiae</name>
    <dbReference type="NCBI Taxonomy" id="405005"/>
    <lineage>
        <taxon>Bacteria</taxon>
        <taxon>Pseudomonadati</taxon>
        <taxon>Pseudomonadota</taxon>
        <taxon>Alphaproteobacteria</taxon>
        <taxon>Hyphomicrobiales</taxon>
        <taxon>Methylopilaceae</taxon>
        <taxon>Hansschlegelia</taxon>
    </lineage>
</organism>
<protein>
    <submittedName>
        <fullName evidence="1">Uncharacterized protein</fullName>
    </submittedName>
</protein>
<dbReference type="Proteomes" id="UP000289708">
    <property type="component" value="Unassembled WGS sequence"/>
</dbReference>